<evidence type="ECO:0000256" key="1">
    <source>
        <dbReference type="ARBA" id="ARBA00009108"/>
    </source>
</evidence>
<feature type="coiled-coil region" evidence="2">
    <location>
        <begin position="103"/>
        <end position="130"/>
    </location>
</feature>
<dbReference type="PANTHER" id="PTHR37313">
    <property type="entry name" value="UPF0749 PROTEIN RV1825"/>
    <property type="match status" value="1"/>
</dbReference>
<accession>A0A542ZJ34</accession>
<keyword evidence="4" id="KW-0472">Membrane</keyword>
<evidence type="ECO:0000313" key="6">
    <source>
        <dbReference type="Proteomes" id="UP000319514"/>
    </source>
</evidence>
<evidence type="ECO:0000256" key="2">
    <source>
        <dbReference type="SAM" id="Coils"/>
    </source>
</evidence>
<sequence>MSGGTSGVPGAGTPPRRVDASMSLINEIMQRPLDPGYAAAADARVRAGLPASTGLRTPTLLVGAILLGALLVTGALSLRVPATAASKAKQQLITEIDSRRHNVDAQTARVARLRAEIDAAQAQSLQLASQGQLLTQLRDTELVTGAAPAVGPGLTLTMDDAPANKNDQGSAVDPRTNATTDQGKVIARDLQIVVNGLWAAGAEAISINGQRLTSRSAIRFAGQAILVDYRPLTRPYVITALGDSSSLPAEFAGTDGGSYLQSLTDNYGIRADLKPGDRLRVPGDSSLNTRLARPQGAGTAPATGGPTSSGTGSSTTSPTTTETAP</sequence>
<dbReference type="Gene3D" id="3.30.70.1880">
    <property type="entry name" value="Protein of unknown function DUF881"/>
    <property type="match status" value="1"/>
</dbReference>
<organism evidence="5 6">
    <name type="scientific">Oryzihumus leptocrescens</name>
    <dbReference type="NCBI Taxonomy" id="297536"/>
    <lineage>
        <taxon>Bacteria</taxon>
        <taxon>Bacillati</taxon>
        <taxon>Actinomycetota</taxon>
        <taxon>Actinomycetes</taxon>
        <taxon>Micrococcales</taxon>
        <taxon>Intrasporangiaceae</taxon>
        <taxon>Oryzihumus</taxon>
    </lineage>
</organism>
<evidence type="ECO:0000256" key="3">
    <source>
        <dbReference type="SAM" id="MobiDB-lite"/>
    </source>
</evidence>
<feature type="region of interest" description="Disordered" evidence="3">
    <location>
        <begin position="274"/>
        <end position="325"/>
    </location>
</feature>
<keyword evidence="4" id="KW-1133">Transmembrane helix</keyword>
<evidence type="ECO:0000256" key="4">
    <source>
        <dbReference type="SAM" id="Phobius"/>
    </source>
</evidence>
<dbReference type="Pfam" id="PF05949">
    <property type="entry name" value="DUF881"/>
    <property type="match status" value="1"/>
</dbReference>
<dbReference type="Proteomes" id="UP000319514">
    <property type="component" value="Unassembled WGS sequence"/>
</dbReference>
<keyword evidence="4" id="KW-0812">Transmembrane</keyword>
<feature type="compositionally biased region" description="Low complexity" evidence="3">
    <location>
        <begin position="296"/>
        <end position="325"/>
    </location>
</feature>
<dbReference type="EMBL" id="VFOQ01000001">
    <property type="protein sequence ID" value="TQL60362.1"/>
    <property type="molecule type" value="Genomic_DNA"/>
</dbReference>
<dbReference type="PANTHER" id="PTHR37313:SF1">
    <property type="entry name" value="UPF0749 PROTEIN RV1823"/>
    <property type="match status" value="1"/>
</dbReference>
<evidence type="ECO:0000313" key="5">
    <source>
        <dbReference type="EMBL" id="TQL60362.1"/>
    </source>
</evidence>
<gene>
    <name evidence="5" type="ORF">FB474_1747</name>
</gene>
<dbReference type="OrthoDB" id="3218134at2"/>
<keyword evidence="2" id="KW-0175">Coiled coil</keyword>
<comment type="similarity">
    <text evidence="1">Belongs to the UPF0749 family.</text>
</comment>
<proteinExistence type="inferred from homology"/>
<feature type="transmembrane region" description="Helical" evidence="4">
    <location>
        <begin position="60"/>
        <end position="80"/>
    </location>
</feature>
<dbReference type="RefSeq" id="WP_141788272.1">
    <property type="nucleotide sequence ID" value="NZ_BAAAKX010000021.1"/>
</dbReference>
<reference evidence="5 6" key="1">
    <citation type="submission" date="2019-06" db="EMBL/GenBank/DDBJ databases">
        <title>Sequencing the genomes of 1000 actinobacteria strains.</title>
        <authorList>
            <person name="Klenk H.-P."/>
        </authorList>
    </citation>
    <scope>NUCLEOTIDE SEQUENCE [LARGE SCALE GENOMIC DNA]</scope>
    <source>
        <strain evidence="5 6">DSM 18082</strain>
    </source>
</reference>
<dbReference type="GO" id="GO:0005886">
    <property type="term" value="C:plasma membrane"/>
    <property type="evidence" value="ECO:0007669"/>
    <property type="project" value="TreeGrafter"/>
</dbReference>
<protein>
    <submittedName>
        <fullName evidence="5">Uncharacterized protein YlxW (UPF0749 family)</fullName>
    </submittedName>
</protein>
<dbReference type="InterPro" id="IPR010273">
    <property type="entry name" value="DUF881"/>
</dbReference>
<dbReference type="AlphaFoldDB" id="A0A542ZJ34"/>
<keyword evidence="6" id="KW-1185">Reference proteome</keyword>
<comment type="caution">
    <text evidence="5">The sequence shown here is derived from an EMBL/GenBank/DDBJ whole genome shotgun (WGS) entry which is preliminary data.</text>
</comment>
<name>A0A542ZJ34_9MICO</name>